<dbReference type="Proteomes" id="UP000192501">
    <property type="component" value="Unassembled WGS sequence"/>
</dbReference>
<dbReference type="EMBL" id="LTAI01000272">
    <property type="protein sequence ID" value="ORD99187.1"/>
    <property type="molecule type" value="Genomic_DNA"/>
</dbReference>
<proteinExistence type="predicted"/>
<evidence type="ECO:0000313" key="2">
    <source>
        <dbReference type="Proteomes" id="UP000192501"/>
    </source>
</evidence>
<accession>A0A1X0QHD5</accession>
<evidence type="ECO:0000313" key="1">
    <source>
        <dbReference type="EMBL" id="ORD99187.1"/>
    </source>
</evidence>
<sequence>MDNLNYIKRYYERLKKNSLNNNCIIEELSNYLTKVIIVFKSNYIKDYTARDFKNLKQEMSCFFRLLEVSPLKKIPRNCNVYTYYEFGVYKISELIQQNIGNYDEYKKCECDKFINRIAFLYSFNRMVFCCYEKQDVNLLNYLLRI</sequence>
<organism evidence="1 2">
    <name type="scientific">Hepatospora eriocheir</name>
    <dbReference type="NCBI Taxonomy" id="1081669"/>
    <lineage>
        <taxon>Eukaryota</taxon>
        <taxon>Fungi</taxon>
        <taxon>Fungi incertae sedis</taxon>
        <taxon>Microsporidia</taxon>
        <taxon>Hepatosporidae</taxon>
        <taxon>Hepatospora</taxon>
    </lineage>
</organism>
<reference evidence="1 2" key="1">
    <citation type="journal article" date="2017" name="Environ. Microbiol.">
        <title>Decay of the glycolytic pathway and adaptation to intranuclear parasitism within Enterocytozoonidae microsporidia.</title>
        <authorList>
            <person name="Wiredu Boakye D."/>
            <person name="Jaroenlak P."/>
            <person name="Prachumwat A."/>
            <person name="Williams T.A."/>
            <person name="Bateman K.S."/>
            <person name="Itsathitphaisarn O."/>
            <person name="Sritunyalucksana K."/>
            <person name="Paszkiewicz K.H."/>
            <person name="Moore K.A."/>
            <person name="Stentiford G.D."/>
            <person name="Williams B.A."/>
        </authorList>
    </citation>
    <scope>NUCLEOTIDE SEQUENCE [LARGE SCALE GENOMIC DNA]</scope>
    <source>
        <strain evidence="2">canceri</strain>
    </source>
</reference>
<protein>
    <submittedName>
        <fullName evidence="1">Uncharacterized protein</fullName>
    </submittedName>
</protein>
<gene>
    <name evidence="1" type="ORF">A0H76_1258</name>
</gene>
<dbReference type="VEuPathDB" id="MicrosporidiaDB:HERIO_295"/>
<dbReference type="VEuPathDB" id="MicrosporidiaDB:A0H76_1258"/>
<dbReference type="AlphaFoldDB" id="A0A1X0QHD5"/>
<comment type="caution">
    <text evidence="1">The sequence shown here is derived from an EMBL/GenBank/DDBJ whole genome shotgun (WGS) entry which is preliminary data.</text>
</comment>
<name>A0A1X0QHD5_9MICR</name>